<protein>
    <submittedName>
        <fullName evidence="4">TetR/AcrR family transcriptional regulator</fullName>
    </submittedName>
</protein>
<feature type="DNA-binding region" description="H-T-H motif" evidence="2">
    <location>
        <begin position="31"/>
        <end position="50"/>
    </location>
</feature>
<reference evidence="4" key="2">
    <citation type="submission" date="2021-04" db="EMBL/GenBank/DDBJ databases">
        <authorList>
            <person name="Gilroy R."/>
        </authorList>
    </citation>
    <scope>NUCLEOTIDE SEQUENCE</scope>
    <source>
        <strain evidence="4">CHK160-9182</strain>
    </source>
</reference>
<evidence type="ECO:0000259" key="3">
    <source>
        <dbReference type="PROSITE" id="PS50977"/>
    </source>
</evidence>
<name>A0A9D1Q5W7_9GAMM</name>
<evidence type="ECO:0000313" key="4">
    <source>
        <dbReference type="EMBL" id="HIW07162.1"/>
    </source>
</evidence>
<dbReference type="Proteomes" id="UP000823934">
    <property type="component" value="Unassembled WGS sequence"/>
</dbReference>
<organism evidence="4 5">
    <name type="scientific">Candidatus Ignatzschineria merdigallinarum</name>
    <dbReference type="NCBI Taxonomy" id="2838621"/>
    <lineage>
        <taxon>Bacteria</taxon>
        <taxon>Pseudomonadati</taxon>
        <taxon>Pseudomonadota</taxon>
        <taxon>Gammaproteobacteria</taxon>
        <taxon>Cardiobacteriales</taxon>
        <taxon>Ignatzschineriaceae</taxon>
        <taxon>Ignatzschineria</taxon>
    </lineage>
</organism>
<dbReference type="GO" id="GO:0003677">
    <property type="term" value="F:DNA binding"/>
    <property type="evidence" value="ECO:0007669"/>
    <property type="project" value="UniProtKB-UniRule"/>
</dbReference>
<comment type="caution">
    <text evidence="4">The sequence shown here is derived from an EMBL/GenBank/DDBJ whole genome shotgun (WGS) entry which is preliminary data.</text>
</comment>
<dbReference type="InterPro" id="IPR001647">
    <property type="entry name" value="HTH_TetR"/>
</dbReference>
<gene>
    <name evidence="4" type="ORF">H9889_07550</name>
</gene>
<dbReference type="PROSITE" id="PS50977">
    <property type="entry name" value="HTH_TETR_2"/>
    <property type="match status" value="1"/>
</dbReference>
<keyword evidence="1 2" id="KW-0238">DNA-binding</keyword>
<dbReference type="AlphaFoldDB" id="A0A9D1Q5W7"/>
<sequence>MKFDFSDEGSKSRYLVAGLKLFAHHGYDLVSVRDISKEAGTSEAALYKHFKSKEEMALYLFRIILRTYTKEIARIAQQTDIDTITRLQEMQRYTYALYHVDPESVHFALLSQYKFWAKVEDELKPHFWMKDLLIEGMEKGEIEKVSILTQVSLYTGLILEPLIQYTMFEDPHVSWSEFTDEVTHAVRKLLEKRDELPVII</sequence>
<evidence type="ECO:0000313" key="5">
    <source>
        <dbReference type="Proteomes" id="UP000823934"/>
    </source>
</evidence>
<dbReference type="EMBL" id="DXHP01000170">
    <property type="protein sequence ID" value="HIW07162.1"/>
    <property type="molecule type" value="Genomic_DNA"/>
</dbReference>
<dbReference type="PANTHER" id="PTHR43479">
    <property type="entry name" value="ACREF/ENVCD OPERON REPRESSOR-RELATED"/>
    <property type="match status" value="1"/>
</dbReference>
<dbReference type="SUPFAM" id="SSF46689">
    <property type="entry name" value="Homeodomain-like"/>
    <property type="match status" value="1"/>
</dbReference>
<reference evidence="4" key="1">
    <citation type="journal article" date="2021" name="PeerJ">
        <title>Extensive microbial diversity within the chicken gut microbiome revealed by metagenomics and culture.</title>
        <authorList>
            <person name="Gilroy R."/>
            <person name="Ravi A."/>
            <person name="Getino M."/>
            <person name="Pursley I."/>
            <person name="Horton D.L."/>
            <person name="Alikhan N.F."/>
            <person name="Baker D."/>
            <person name="Gharbi K."/>
            <person name="Hall N."/>
            <person name="Watson M."/>
            <person name="Adriaenssens E.M."/>
            <person name="Foster-Nyarko E."/>
            <person name="Jarju S."/>
            <person name="Secka A."/>
            <person name="Antonio M."/>
            <person name="Oren A."/>
            <person name="Chaudhuri R.R."/>
            <person name="La Ragione R."/>
            <person name="Hildebrand F."/>
            <person name="Pallen M.J."/>
        </authorList>
    </citation>
    <scope>NUCLEOTIDE SEQUENCE</scope>
    <source>
        <strain evidence="4">CHK160-9182</strain>
    </source>
</reference>
<dbReference type="InterPro" id="IPR009057">
    <property type="entry name" value="Homeodomain-like_sf"/>
</dbReference>
<dbReference type="Gene3D" id="1.10.357.10">
    <property type="entry name" value="Tetracycline Repressor, domain 2"/>
    <property type="match status" value="1"/>
</dbReference>
<accession>A0A9D1Q5W7</accession>
<dbReference type="InterPro" id="IPR050624">
    <property type="entry name" value="HTH-type_Tx_Regulator"/>
</dbReference>
<dbReference type="PRINTS" id="PR00455">
    <property type="entry name" value="HTHTETR"/>
</dbReference>
<proteinExistence type="predicted"/>
<dbReference type="PANTHER" id="PTHR43479:SF11">
    <property type="entry name" value="ACREF_ENVCD OPERON REPRESSOR-RELATED"/>
    <property type="match status" value="1"/>
</dbReference>
<dbReference type="Pfam" id="PF00440">
    <property type="entry name" value="TetR_N"/>
    <property type="match status" value="1"/>
</dbReference>
<feature type="domain" description="HTH tetR-type" evidence="3">
    <location>
        <begin position="8"/>
        <end position="68"/>
    </location>
</feature>
<evidence type="ECO:0000256" key="1">
    <source>
        <dbReference type="ARBA" id="ARBA00023125"/>
    </source>
</evidence>
<evidence type="ECO:0000256" key="2">
    <source>
        <dbReference type="PROSITE-ProRule" id="PRU00335"/>
    </source>
</evidence>